<reference evidence="1 2" key="1">
    <citation type="journal article" date="2019" name="Front. Microbiol.">
        <title>Ammonia Oxidation by the Arctic Terrestrial Thaumarchaeote Candidatus Nitrosocosmicus arcticus Is Stimulated by Increasing Temperatures.</title>
        <authorList>
            <person name="Alves R.J.E."/>
            <person name="Kerou M."/>
            <person name="Zappe A."/>
            <person name="Bittner R."/>
            <person name="Abby S.S."/>
            <person name="Schmidt H.A."/>
            <person name="Pfeifer K."/>
            <person name="Schleper C."/>
        </authorList>
    </citation>
    <scope>NUCLEOTIDE SEQUENCE [LARGE SCALE GENOMIC DNA]</scope>
    <source>
        <strain evidence="1 2">Kfb</strain>
    </source>
</reference>
<proteinExistence type="predicted"/>
<evidence type="ECO:0000313" key="2">
    <source>
        <dbReference type="Proteomes" id="UP000315289"/>
    </source>
</evidence>
<organism evidence="1 2">
    <name type="scientific">Candidatus Nitrosocosmicus arcticus</name>
    <dbReference type="NCBI Taxonomy" id="2035267"/>
    <lineage>
        <taxon>Archaea</taxon>
        <taxon>Nitrososphaerota</taxon>
        <taxon>Nitrososphaeria</taxon>
        <taxon>Nitrososphaerales</taxon>
        <taxon>Nitrososphaeraceae</taxon>
        <taxon>Candidatus Nitrosocosmicus</taxon>
    </lineage>
</organism>
<dbReference type="RefSeq" id="WP_144730397.1">
    <property type="nucleotide sequence ID" value="NZ_ML675582.1"/>
</dbReference>
<comment type="caution">
    <text evidence="1">The sequence shown here is derived from an EMBL/GenBank/DDBJ whole genome shotgun (WGS) entry which is preliminary data.</text>
</comment>
<name>A0A557SW22_9ARCH</name>
<dbReference type="EMBL" id="VOAH01000006">
    <property type="protein sequence ID" value="TVP40800.1"/>
    <property type="molecule type" value="Genomic_DNA"/>
</dbReference>
<dbReference type="AlphaFoldDB" id="A0A557SW22"/>
<protein>
    <submittedName>
        <fullName evidence="1">Uncharacterized protein</fullName>
    </submittedName>
</protein>
<dbReference type="OrthoDB" id="384779at2157"/>
<accession>A0A557SW22</accession>
<dbReference type="Proteomes" id="UP000315289">
    <property type="component" value="Unassembled WGS sequence"/>
</dbReference>
<gene>
    <name evidence="1" type="ORF">NARC_60187</name>
</gene>
<sequence>MESNLNTSNNSLGKELELFKCAGTSCKHTGVIYLQIKYINKSGWFCATCARDLEQNELIEHSSDRNNSGICNNE</sequence>
<keyword evidence="2" id="KW-1185">Reference proteome</keyword>
<evidence type="ECO:0000313" key="1">
    <source>
        <dbReference type="EMBL" id="TVP40800.1"/>
    </source>
</evidence>